<dbReference type="AlphaFoldDB" id="A0A8H9D7U8"/>
<gene>
    <name evidence="2" type="ORF">NMYAN_100074</name>
</gene>
<dbReference type="EMBL" id="CAJNAP010000002">
    <property type="protein sequence ID" value="CAE6489724.1"/>
    <property type="molecule type" value="Genomic_DNA"/>
</dbReference>
<sequence>MIESEFSEILIILKIKDAHTHARNKNHTKSTSNHGGQYAASLFTNNDRSKGNFRK</sequence>
<evidence type="ECO:0000313" key="3">
    <source>
        <dbReference type="Proteomes" id="UP000601736"/>
    </source>
</evidence>
<reference evidence="2" key="1">
    <citation type="submission" date="2021-02" db="EMBL/GenBank/DDBJ databases">
        <authorList>
            <person name="Han P."/>
        </authorList>
    </citation>
    <scope>NUCLEOTIDE SEQUENCE</scope>
    <source>
        <strain evidence="2">Nitrosomonas nitrosa 18-3D</strain>
    </source>
</reference>
<accession>A0A8H9D7U8</accession>
<evidence type="ECO:0000313" key="2">
    <source>
        <dbReference type="EMBL" id="CAE6489724.1"/>
    </source>
</evidence>
<organism evidence="2 3">
    <name type="scientific">Nitrosomonas nitrosa</name>
    <dbReference type="NCBI Taxonomy" id="52442"/>
    <lineage>
        <taxon>Bacteria</taxon>
        <taxon>Pseudomonadati</taxon>
        <taxon>Pseudomonadota</taxon>
        <taxon>Betaproteobacteria</taxon>
        <taxon>Nitrosomonadales</taxon>
        <taxon>Nitrosomonadaceae</taxon>
        <taxon>Nitrosomonas</taxon>
    </lineage>
</organism>
<feature type="region of interest" description="Disordered" evidence="1">
    <location>
        <begin position="20"/>
        <end position="55"/>
    </location>
</feature>
<name>A0A8H9D7U8_9PROT</name>
<protein>
    <submittedName>
        <fullName evidence="2">Uncharacterized protein</fullName>
    </submittedName>
</protein>
<comment type="caution">
    <text evidence="2">The sequence shown here is derived from an EMBL/GenBank/DDBJ whole genome shotgun (WGS) entry which is preliminary data.</text>
</comment>
<proteinExistence type="predicted"/>
<dbReference type="Proteomes" id="UP000601736">
    <property type="component" value="Unassembled WGS sequence"/>
</dbReference>
<evidence type="ECO:0000256" key="1">
    <source>
        <dbReference type="SAM" id="MobiDB-lite"/>
    </source>
</evidence>